<name>A0A9D2SHU9_9FIRM</name>
<dbReference type="AlphaFoldDB" id="A0A9D2SHU9"/>
<dbReference type="Gene3D" id="3.40.109.10">
    <property type="entry name" value="NADH Oxidase"/>
    <property type="match status" value="2"/>
</dbReference>
<evidence type="ECO:0000259" key="3">
    <source>
        <dbReference type="Pfam" id="PF00881"/>
    </source>
</evidence>
<protein>
    <submittedName>
        <fullName evidence="4">Nitroreductase family protein</fullName>
    </submittedName>
</protein>
<dbReference type="PANTHER" id="PTHR43673:SF10">
    <property type="entry name" value="NADH DEHYDROGENASE_NAD(P)H NITROREDUCTASE XCC3605-RELATED"/>
    <property type="match status" value="1"/>
</dbReference>
<evidence type="ECO:0000256" key="2">
    <source>
        <dbReference type="ARBA" id="ARBA00023002"/>
    </source>
</evidence>
<dbReference type="InterPro" id="IPR000415">
    <property type="entry name" value="Nitroreductase-like"/>
</dbReference>
<comment type="similarity">
    <text evidence="1">Belongs to the nitroreductase family.</text>
</comment>
<feature type="domain" description="Nitroreductase" evidence="3">
    <location>
        <begin position="7"/>
        <end position="159"/>
    </location>
</feature>
<dbReference type="InterPro" id="IPR029479">
    <property type="entry name" value="Nitroreductase"/>
</dbReference>
<dbReference type="Proteomes" id="UP000823910">
    <property type="component" value="Unassembled WGS sequence"/>
</dbReference>
<organism evidence="4 5">
    <name type="scientific">Candidatus Enterocloster excrementipullorum</name>
    <dbReference type="NCBI Taxonomy" id="2838559"/>
    <lineage>
        <taxon>Bacteria</taxon>
        <taxon>Bacillati</taxon>
        <taxon>Bacillota</taxon>
        <taxon>Clostridia</taxon>
        <taxon>Lachnospirales</taxon>
        <taxon>Lachnospiraceae</taxon>
        <taxon>Enterocloster</taxon>
    </lineage>
</organism>
<dbReference type="Pfam" id="PF00881">
    <property type="entry name" value="Nitroreductase"/>
    <property type="match status" value="1"/>
</dbReference>
<dbReference type="GO" id="GO:0016491">
    <property type="term" value="F:oxidoreductase activity"/>
    <property type="evidence" value="ECO:0007669"/>
    <property type="project" value="UniProtKB-KW"/>
</dbReference>
<comment type="caution">
    <text evidence="4">The sequence shown here is derived from an EMBL/GenBank/DDBJ whole genome shotgun (WGS) entry which is preliminary data.</text>
</comment>
<dbReference type="SUPFAM" id="SSF55469">
    <property type="entry name" value="FMN-dependent nitroreductase-like"/>
    <property type="match status" value="1"/>
</dbReference>
<accession>A0A9D2SHU9</accession>
<evidence type="ECO:0000313" key="4">
    <source>
        <dbReference type="EMBL" id="HJC05932.1"/>
    </source>
</evidence>
<keyword evidence="2" id="KW-0560">Oxidoreductase</keyword>
<dbReference type="EMBL" id="DWWT01000029">
    <property type="protein sequence ID" value="HJC05932.1"/>
    <property type="molecule type" value="Genomic_DNA"/>
</dbReference>
<reference evidence="4" key="2">
    <citation type="submission" date="2021-04" db="EMBL/GenBank/DDBJ databases">
        <authorList>
            <person name="Gilroy R."/>
        </authorList>
    </citation>
    <scope>NUCLEOTIDE SEQUENCE</scope>
    <source>
        <strain evidence="4">CHK180-15479</strain>
    </source>
</reference>
<proteinExistence type="inferred from homology"/>
<evidence type="ECO:0000313" key="5">
    <source>
        <dbReference type="Proteomes" id="UP000823910"/>
    </source>
</evidence>
<reference evidence="4" key="1">
    <citation type="journal article" date="2021" name="PeerJ">
        <title>Extensive microbial diversity within the chicken gut microbiome revealed by metagenomics and culture.</title>
        <authorList>
            <person name="Gilroy R."/>
            <person name="Ravi A."/>
            <person name="Getino M."/>
            <person name="Pursley I."/>
            <person name="Horton D.L."/>
            <person name="Alikhan N.F."/>
            <person name="Baker D."/>
            <person name="Gharbi K."/>
            <person name="Hall N."/>
            <person name="Watson M."/>
            <person name="Adriaenssens E.M."/>
            <person name="Foster-Nyarko E."/>
            <person name="Jarju S."/>
            <person name="Secka A."/>
            <person name="Antonio M."/>
            <person name="Oren A."/>
            <person name="Chaudhuri R.R."/>
            <person name="La Ragione R."/>
            <person name="Hildebrand F."/>
            <person name="Pallen M.J."/>
        </authorList>
    </citation>
    <scope>NUCLEOTIDE SEQUENCE</scope>
    <source>
        <strain evidence="4">CHK180-15479</strain>
    </source>
</reference>
<sequence>MELNQVIAERRSIRAYEEGKAVSRETVEEILQAAAMAPSWKNSQTARSYVVMSQPLLDKVRETCLPEFNQKNSKNAPVLIVTAFVKGRSGFDNQGNAVNELGDEWGAYDLGLHNENLVLKARDMGLATLIMGIRDEAKLRGLLPIPEEQQIAAVIALGYAAGESQMPPRKDLAETAVFL</sequence>
<evidence type="ECO:0000256" key="1">
    <source>
        <dbReference type="ARBA" id="ARBA00007118"/>
    </source>
</evidence>
<gene>
    <name evidence="4" type="ORF">H9704_07245</name>
</gene>
<dbReference type="PANTHER" id="PTHR43673">
    <property type="entry name" value="NAD(P)H NITROREDUCTASE YDGI-RELATED"/>
    <property type="match status" value="1"/>
</dbReference>